<dbReference type="InterPro" id="IPR007484">
    <property type="entry name" value="Peptidase_M28"/>
</dbReference>
<evidence type="ECO:0000256" key="1">
    <source>
        <dbReference type="ARBA" id="ARBA00005634"/>
    </source>
</evidence>
<dbReference type="EMBL" id="CAJVCH010043653">
    <property type="protein sequence ID" value="CAG7717154.1"/>
    <property type="molecule type" value="Genomic_DNA"/>
</dbReference>
<feature type="non-terminal residue" evidence="3">
    <location>
        <position position="1"/>
    </location>
</feature>
<protein>
    <recommendedName>
        <fullName evidence="2">Peptidase M28 domain-containing protein</fullName>
    </recommendedName>
</protein>
<proteinExistence type="inferred from homology"/>
<comment type="caution">
    <text evidence="3">The sequence shown here is derived from an EMBL/GenBank/DDBJ whole genome shotgun (WGS) entry which is preliminary data.</text>
</comment>
<evidence type="ECO:0000313" key="3">
    <source>
        <dbReference type="EMBL" id="CAG7717154.1"/>
    </source>
</evidence>
<feature type="domain" description="Peptidase M28" evidence="2">
    <location>
        <begin position="74"/>
        <end position="198"/>
    </location>
</feature>
<name>A0A8J2NWE6_9HEXA</name>
<evidence type="ECO:0000259" key="2">
    <source>
        <dbReference type="Pfam" id="PF04389"/>
    </source>
</evidence>
<evidence type="ECO:0000313" key="4">
    <source>
        <dbReference type="Proteomes" id="UP000708208"/>
    </source>
</evidence>
<sequence>MEVYLRKKHKSKWTIPCHTISSSDAEYLFRLMIRSGRKIPKDWQGGLKMLYSLGGVQPAHLRIFNEPKTSSIYNVVAAIPGAWESDRYVIVGCSHDSWTYGAGDPGLGLALLTEIARVFATAVQKGWKTRRSILFVSWDANLYASSGVSHWLQEHHFEISSRAVAYIDLTRVLQGNQTLQVHSSPLLREVTRKAIVRVKRGSSGSQLLTKNDRPTTVAPTPAAAPIDFSSTVDSDEPSFAFLGNLGIPFIRATVVNGPK</sequence>
<gene>
    <name evidence="3" type="ORF">AFUS01_LOCUS6627</name>
</gene>
<dbReference type="FunFam" id="3.40.630.10:FF:000101">
    <property type="entry name" value="N-acetylated alpha-linked acidic dipeptidase like 1"/>
    <property type="match status" value="1"/>
</dbReference>
<organism evidence="3 4">
    <name type="scientific">Allacma fusca</name>
    <dbReference type="NCBI Taxonomy" id="39272"/>
    <lineage>
        <taxon>Eukaryota</taxon>
        <taxon>Metazoa</taxon>
        <taxon>Ecdysozoa</taxon>
        <taxon>Arthropoda</taxon>
        <taxon>Hexapoda</taxon>
        <taxon>Collembola</taxon>
        <taxon>Symphypleona</taxon>
        <taxon>Sminthuridae</taxon>
        <taxon>Allacma</taxon>
    </lineage>
</organism>
<dbReference type="InterPro" id="IPR039373">
    <property type="entry name" value="Peptidase_M28B"/>
</dbReference>
<dbReference type="PANTHER" id="PTHR10404">
    <property type="entry name" value="N-ACETYLATED-ALPHA-LINKED ACIDIC DIPEPTIDASE"/>
    <property type="match status" value="1"/>
</dbReference>
<comment type="similarity">
    <text evidence="1">Belongs to the peptidase M28 family. M28B subfamily.</text>
</comment>
<reference evidence="3" key="1">
    <citation type="submission" date="2021-06" db="EMBL/GenBank/DDBJ databases">
        <authorList>
            <person name="Hodson N. C."/>
            <person name="Mongue J. A."/>
            <person name="Jaron S. K."/>
        </authorList>
    </citation>
    <scope>NUCLEOTIDE SEQUENCE</scope>
</reference>
<dbReference type="Proteomes" id="UP000708208">
    <property type="component" value="Unassembled WGS sequence"/>
</dbReference>
<dbReference type="Pfam" id="PF04389">
    <property type="entry name" value="Peptidase_M28"/>
    <property type="match status" value="1"/>
</dbReference>
<keyword evidence="4" id="KW-1185">Reference proteome</keyword>
<dbReference type="GO" id="GO:0004180">
    <property type="term" value="F:carboxypeptidase activity"/>
    <property type="evidence" value="ECO:0007669"/>
    <property type="project" value="TreeGrafter"/>
</dbReference>
<dbReference type="PANTHER" id="PTHR10404:SF46">
    <property type="entry name" value="VACUOLAR PROTEIN SORTING-ASSOCIATED PROTEIN 70"/>
    <property type="match status" value="1"/>
</dbReference>
<dbReference type="AlphaFoldDB" id="A0A8J2NWE6"/>
<accession>A0A8J2NWE6</accession>
<dbReference type="OrthoDB" id="5841748at2759"/>